<feature type="transmembrane region" description="Helical" evidence="1">
    <location>
        <begin position="289"/>
        <end position="306"/>
    </location>
</feature>
<keyword evidence="1" id="KW-1133">Transmembrane helix</keyword>
<feature type="transmembrane region" description="Helical" evidence="1">
    <location>
        <begin position="332"/>
        <end position="352"/>
    </location>
</feature>
<keyword evidence="1" id="KW-0472">Membrane</keyword>
<proteinExistence type="predicted"/>
<dbReference type="RefSeq" id="WP_194202080.1">
    <property type="nucleotide sequence ID" value="NZ_WIAO01000042.1"/>
</dbReference>
<dbReference type="PANTHER" id="PTHR37826:SF3">
    <property type="entry name" value="J DOMAIN-CONTAINING PROTEIN"/>
    <property type="match status" value="1"/>
</dbReference>
<keyword evidence="3" id="KW-1185">Reference proteome</keyword>
<evidence type="ECO:0000313" key="2">
    <source>
        <dbReference type="EMBL" id="MQM28388.1"/>
    </source>
</evidence>
<comment type="caution">
    <text evidence="2">The sequence shown here is derived from an EMBL/GenBank/DDBJ whole genome shotgun (WGS) entry which is preliminary data.</text>
</comment>
<protein>
    <recommendedName>
        <fullName evidence="4">Zinc ribbon domain-containing protein</fullName>
    </recommendedName>
</protein>
<dbReference type="Gene3D" id="2.20.28.30">
    <property type="entry name" value="RNA polymerase ii, chain L"/>
    <property type="match status" value="1"/>
</dbReference>
<name>A0A6L5GFE3_9ACTN</name>
<gene>
    <name evidence="2" type="ORF">GFD30_22905</name>
</gene>
<organism evidence="2 3">
    <name type="scientific">Glycomyces albidus</name>
    <dbReference type="NCBI Taxonomy" id="2656774"/>
    <lineage>
        <taxon>Bacteria</taxon>
        <taxon>Bacillati</taxon>
        <taxon>Actinomycetota</taxon>
        <taxon>Actinomycetes</taxon>
        <taxon>Glycomycetales</taxon>
        <taxon>Glycomycetaceae</taxon>
        <taxon>Glycomyces</taxon>
    </lineage>
</organism>
<dbReference type="EMBL" id="WIAO01000042">
    <property type="protein sequence ID" value="MQM28388.1"/>
    <property type="molecule type" value="Genomic_DNA"/>
</dbReference>
<reference evidence="2 3" key="1">
    <citation type="submission" date="2019-10" db="EMBL/GenBank/DDBJ databases">
        <title>Glycomyces albidus sp. nov., a novel actinomycete isolated from rhizosphere soil of wheat (Triticum aestivum L.).</title>
        <authorList>
            <person name="Qian L."/>
        </authorList>
    </citation>
    <scope>NUCLEOTIDE SEQUENCE [LARGE SCALE GENOMIC DNA]</scope>
    <source>
        <strain evidence="2 3">NEAU-7082</strain>
    </source>
</reference>
<evidence type="ECO:0000256" key="1">
    <source>
        <dbReference type="SAM" id="Phobius"/>
    </source>
</evidence>
<evidence type="ECO:0000313" key="3">
    <source>
        <dbReference type="Proteomes" id="UP000477750"/>
    </source>
</evidence>
<dbReference type="AlphaFoldDB" id="A0A6L5GFE3"/>
<keyword evidence="1" id="KW-0812">Transmembrane</keyword>
<accession>A0A6L5GFE3</accession>
<sequence>MTQPAPSSHQTYPCHDCGAHLQFAPGTTALACPYCGARQEIHVPTQMVAERDYHALGEQNRRSPQQSAPNLFVCTGCGAHTESDAWSDVCQFCGAAVVADQFDPDLVAPDGLIPFHVDKGGARKALRDWVSSRWFAPNAFKNVHEAESLKSTYLPHWTWDAATVSHYQGERGEHYYTEDKDGNRKRNTRWFPAAGTVTRDFDDVVVPATTHVNPKRLESLSESWETGAATGYQPQFLSGHHTQRYDLGPDDALNEAKRKMSAVIQRDVRNHIGGDEQRVHRIDTEYRNLTYKLLLLPVWILAYLFGGKTWQVLVNGQNGKVSGDRPFSPWKIAFAVAVGLVVAAGAVYLYYLSR</sequence>
<dbReference type="Proteomes" id="UP000477750">
    <property type="component" value="Unassembled WGS sequence"/>
</dbReference>
<dbReference type="PANTHER" id="PTHR37826">
    <property type="entry name" value="FLOTILLIN BAND_7_5 DOMAIN PROTEIN"/>
    <property type="match status" value="1"/>
</dbReference>
<evidence type="ECO:0008006" key="4">
    <source>
        <dbReference type="Google" id="ProtNLM"/>
    </source>
</evidence>